<evidence type="ECO:0000259" key="1">
    <source>
        <dbReference type="Pfam" id="PF01078"/>
    </source>
</evidence>
<accession>D9PW44</accession>
<dbReference type="Pfam" id="PF01078">
    <property type="entry name" value="Mg_chelatase"/>
    <property type="match status" value="1"/>
</dbReference>
<dbReference type="GO" id="GO:0005524">
    <property type="term" value="F:ATP binding"/>
    <property type="evidence" value="ECO:0007669"/>
    <property type="project" value="InterPro"/>
</dbReference>
<dbReference type="Proteomes" id="UP000000345">
    <property type="component" value="Chromosome"/>
</dbReference>
<dbReference type="PANTHER" id="PTHR32039">
    <property type="entry name" value="MAGNESIUM-CHELATASE SUBUNIT CHLI"/>
    <property type="match status" value="1"/>
</dbReference>
<dbReference type="InterPro" id="IPR027417">
    <property type="entry name" value="P-loop_NTPase"/>
</dbReference>
<dbReference type="KEGG" id="mmg:MTBMA_c08470"/>
<proteinExistence type="predicted"/>
<evidence type="ECO:0000313" key="2">
    <source>
        <dbReference type="EMBL" id="ADL58442.1"/>
    </source>
</evidence>
<protein>
    <submittedName>
        <fullName evidence="2">Cobaltochelatase subunit-like protein</fullName>
    </submittedName>
</protein>
<dbReference type="STRING" id="79929.MTBMA_c08470"/>
<reference key="1">
    <citation type="submission" date="2009-08" db="EMBL/GenBank/DDBJ databases">
        <title>The genome sequence of Methanothermobacter marburgensis.</title>
        <authorList>
            <person name="Kaster A."/>
            <person name="Seedorf H."/>
            <person name="Goenrich M."/>
            <person name="Wiezer A."/>
            <person name="Liesegang H."/>
            <person name="Thauer R."/>
            <person name="Gottschalk G."/>
        </authorList>
    </citation>
    <scope>NUCLEOTIDE SEQUENCE</scope>
    <source>
        <strain>Marburg</strain>
    </source>
</reference>
<name>D9PW44_METTM</name>
<dbReference type="EMBL" id="CP001710">
    <property type="protein sequence ID" value="ADL58442.1"/>
    <property type="molecule type" value="Genomic_DNA"/>
</dbReference>
<feature type="domain" description="Magnesium chelatase ChlI-like catalytic" evidence="1">
    <location>
        <begin position="24"/>
        <end position="93"/>
    </location>
</feature>
<dbReference type="HOGENOM" id="CLU_2056104_0_0_2"/>
<dbReference type="PaxDb" id="79929-MTBMA_c08470"/>
<keyword evidence="3" id="KW-1185">Reference proteome</keyword>
<organism evidence="2 3">
    <name type="scientific">Methanothermobacter marburgensis (strain ATCC BAA-927 / DSM 2133 / JCM 14651 / NBRC 100331 / OCM 82 / Marburg)</name>
    <name type="common">Methanobacterium thermoautotrophicum</name>
    <dbReference type="NCBI Taxonomy" id="79929"/>
    <lineage>
        <taxon>Archaea</taxon>
        <taxon>Methanobacteriati</taxon>
        <taxon>Methanobacteriota</taxon>
        <taxon>Methanomada group</taxon>
        <taxon>Methanobacteria</taxon>
        <taxon>Methanobacteriales</taxon>
        <taxon>Methanobacteriaceae</taxon>
        <taxon>Methanothermobacter</taxon>
    </lineage>
</organism>
<dbReference type="AlphaFoldDB" id="D9PW44"/>
<dbReference type="InterPro" id="IPR045006">
    <property type="entry name" value="CHLI-like"/>
</dbReference>
<dbReference type="InterPro" id="IPR000523">
    <property type="entry name" value="Mg_chelatse_chII-like_cat_dom"/>
</dbReference>
<dbReference type="PANTHER" id="PTHR32039:SF9">
    <property type="entry name" value="MAGNESIUM-CHELATASE SUBUNIT CHLI-2, CHLOROPLASTIC"/>
    <property type="match status" value="1"/>
</dbReference>
<dbReference type="Gene3D" id="3.40.50.300">
    <property type="entry name" value="P-loop containing nucleotide triphosphate hydrolases"/>
    <property type="match status" value="1"/>
</dbReference>
<reference evidence="2 3" key="2">
    <citation type="journal article" date="2010" name="J. Bacteriol.">
        <title>Complete genome sequence of Methanothermobacter marburgensis, a methanoarchaeon model organism.</title>
        <authorList>
            <person name="Liesegang H."/>
            <person name="Kaster A.K."/>
            <person name="Wiezer A."/>
            <person name="Goenrich M."/>
            <person name="Wollherr A."/>
            <person name="Seedorf H."/>
            <person name="Gottschalk G."/>
            <person name="Thauer R.K."/>
        </authorList>
    </citation>
    <scope>NUCLEOTIDE SEQUENCE [LARGE SCALE GENOMIC DNA]</scope>
    <source>
        <strain evidence="3">ATCC BAA-927 / DSM 2133 / JCM 14651 / NBRC 100331 / OCM 82 / Marburg</strain>
    </source>
</reference>
<evidence type="ECO:0000313" key="3">
    <source>
        <dbReference type="Proteomes" id="UP000000345"/>
    </source>
</evidence>
<dbReference type="SUPFAM" id="SSF52540">
    <property type="entry name" value="P-loop containing nucleoside triphosphate hydrolases"/>
    <property type="match status" value="1"/>
</dbReference>
<gene>
    <name evidence="2" type="ordered locus">MTBMA_c08470</name>
</gene>
<sequence>MEVVDLPVSATEDMVVGTLDIRRALHEGIKALEPGLLARANGNILYIDEVNLLDDHVVNVLLDAAAMGVNIVEREGISVRHPSRFILAGTMNLEDLRPQIIDRFGLSVDVEALTDPMRG</sequence>